<evidence type="ECO:0000313" key="3">
    <source>
        <dbReference type="Proteomes" id="UP000326994"/>
    </source>
</evidence>
<name>A0A5J4FWH4_9FLAO</name>
<dbReference type="AlphaFoldDB" id="A0A5J4FWH4"/>
<dbReference type="Proteomes" id="UP000326994">
    <property type="component" value="Unassembled WGS sequence"/>
</dbReference>
<gene>
    <name evidence="2" type="ORF">ULMS_10400</name>
</gene>
<protein>
    <submittedName>
        <fullName evidence="2">Uncharacterized protein</fullName>
    </submittedName>
</protein>
<keyword evidence="3" id="KW-1185">Reference proteome</keyword>
<feature type="signal peptide" evidence="1">
    <location>
        <begin position="1"/>
        <end position="23"/>
    </location>
</feature>
<dbReference type="EMBL" id="BKCF01000001">
    <property type="protein sequence ID" value="GEQ85532.1"/>
    <property type="molecule type" value="Genomic_DNA"/>
</dbReference>
<proteinExistence type="predicted"/>
<keyword evidence="1" id="KW-0732">Signal</keyword>
<reference evidence="2 3" key="1">
    <citation type="submission" date="2019-08" db="EMBL/GenBank/DDBJ databases">
        <title>Ulvibacter marinistellae sp. nov., isolated from a starfish, Patiria pectinifera.</title>
        <authorList>
            <person name="Kawano K."/>
            <person name="Ushijima N."/>
            <person name="Kihara M."/>
            <person name="Itoh H."/>
        </authorList>
    </citation>
    <scope>NUCLEOTIDE SEQUENCE [LARGE SCALE GENOMIC DNA]</scope>
    <source>
        <strain evidence="2 3">KK4</strain>
    </source>
</reference>
<evidence type="ECO:0000256" key="1">
    <source>
        <dbReference type="SAM" id="SignalP"/>
    </source>
</evidence>
<feature type="chain" id="PRO_5023895472" evidence="1">
    <location>
        <begin position="24"/>
        <end position="117"/>
    </location>
</feature>
<comment type="caution">
    <text evidence="2">The sequence shown here is derived from an EMBL/GenBank/DDBJ whole genome shotgun (WGS) entry which is preliminary data.</text>
</comment>
<sequence length="117" mass="13020">MKNLFKVIAVAALFIFGAQNAQAQSLSTTQDDRPEVVAKTKTSNLNDALQLTGDQQRAVFRAFTANEVSMRKSVSGKDMNNAEVKVKKTELDKTLNDAMKKTLTAEQYTKYLAMQKQ</sequence>
<accession>A0A5J4FWH4</accession>
<organism evidence="2 3">
    <name type="scientific">Patiriisocius marinistellae</name>
    <dbReference type="NCBI Taxonomy" id="2494560"/>
    <lineage>
        <taxon>Bacteria</taxon>
        <taxon>Pseudomonadati</taxon>
        <taxon>Bacteroidota</taxon>
        <taxon>Flavobacteriia</taxon>
        <taxon>Flavobacteriales</taxon>
        <taxon>Flavobacteriaceae</taxon>
        <taxon>Patiriisocius</taxon>
    </lineage>
</organism>
<dbReference type="OrthoDB" id="1448757at2"/>
<dbReference type="RefSeq" id="WP_151893444.1">
    <property type="nucleotide sequence ID" value="NZ_BKCF01000001.1"/>
</dbReference>
<evidence type="ECO:0000313" key="2">
    <source>
        <dbReference type="EMBL" id="GEQ85532.1"/>
    </source>
</evidence>